<dbReference type="InterPro" id="IPR001623">
    <property type="entry name" value="DnaJ_domain"/>
</dbReference>
<dbReference type="GO" id="GO:0003723">
    <property type="term" value="F:RNA binding"/>
    <property type="evidence" value="ECO:0007669"/>
    <property type="project" value="TreeGrafter"/>
</dbReference>
<protein>
    <recommendedName>
        <fullName evidence="2">J domain-containing protein</fullName>
    </recommendedName>
</protein>
<evidence type="ECO:0000259" key="2">
    <source>
        <dbReference type="PROSITE" id="PS50076"/>
    </source>
</evidence>
<dbReference type="Pfam" id="PF00226">
    <property type="entry name" value="DnaJ"/>
    <property type="match status" value="1"/>
</dbReference>
<evidence type="ECO:0000313" key="3">
    <source>
        <dbReference type="EnsemblMetazoa" id="Aqu2.1.02370_001"/>
    </source>
</evidence>
<dbReference type="SMART" id="SM00271">
    <property type="entry name" value="DnaJ"/>
    <property type="match status" value="1"/>
</dbReference>
<dbReference type="OMA" id="CHCEPCQ"/>
<dbReference type="GO" id="GO:0008320">
    <property type="term" value="F:protein transmembrane transporter activity"/>
    <property type="evidence" value="ECO:0007669"/>
    <property type="project" value="TreeGrafter"/>
</dbReference>
<organism evidence="3">
    <name type="scientific">Amphimedon queenslandica</name>
    <name type="common">Sponge</name>
    <dbReference type="NCBI Taxonomy" id="400682"/>
    <lineage>
        <taxon>Eukaryota</taxon>
        <taxon>Metazoa</taxon>
        <taxon>Porifera</taxon>
        <taxon>Demospongiae</taxon>
        <taxon>Heteroscleromorpha</taxon>
        <taxon>Haplosclerida</taxon>
        <taxon>Niphatidae</taxon>
        <taxon>Amphimedon</taxon>
    </lineage>
</organism>
<dbReference type="AlphaFoldDB" id="A0A1X7SJX5"/>
<dbReference type="PANTHER" id="PTHR24075:SF0">
    <property type="entry name" value="TRANSLOCATION PROTEIN SEC63 HOMOLOG"/>
    <property type="match status" value="1"/>
</dbReference>
<reference evidence="3" key="1">
    <citation type="submission" date="2017-05" db="UniProtKB">
        <authorList>
            <consortium name="EnsemblMetazoa"/>
        </authorList>
    </citation>
    <scope>IDENTIFICATION</scope>
</reference>
<dbReference type="PROSITE" id="PS50076">
    <property type="entry name" value="DNAJ_2"/>
    <property type="match status" value="1"/>
</dbReference>
<dbReference type="GO" id="GO:0006620">
    <property type="term" value="P:post-translational protein targeting to endoplasmic reticulum membrane"/>
    <property type="evidence" value="ECO:0007669"/>
    <property type="project" value="TreeGrafter"/>
</dbReference>
<keyword evidence="1" id="KW-0812">Transmembrane</keyword>
<evidence type="ECO:0000256" key="1">
    <source>
        <dbReference type="SAM" id="Phobius"/>
    </source>
</evidence>
<name>A0A1X7SJX5_AMPQE</name>
<keyword evidence="1" id="KW-0472">Membrane</keyword>
<accession>A0A1X7SJX5</accession>
<feature type="transmembrane region" description="Helical" evidence="1">
    <location>
        <begin position="12"/>
        <end position="33"/>
    </location>
</feature>
<proteinExistence type="predicted"/>
<dbReference type="InterPro" id="IPR036869">
    <property type="entry name" value="J_dom_sf"/>
</dbReference>
<dbReference type="eggNOG" id="KOG0721">
    <property type="taxonomic scope" value="Eukaryota"/>
</dbReference>
<dbReference type="CDD" id="cd06257">
    <property type="entry name" value="DnaJ"/>
    <property type="match status" value="1"/>
</dbReference>
<dbReference type="GO" id="GO:0031207">
    <property type="term" value="C:Sec62/Sec63 complex"/>
    <property type="evidence" value="ECO:0007669"/>
    <property type="project" value="TreeGrafter"/>
</dbReference>
<dbReference type="SUPFAM" id="SSF46565">
    <property type="entry name" value="Chaperone J-domain"/>
    <property type="match status" value="1"/>
</dbReference>
<dbReference type="OrthoDB" id="1734229at2759"/>
<dbReference type="EnsemblMetazoa" id="Aqu2.1.02370_001">
    <property type="protein sequence ID" value="Aqu2.1.02370_001"/>
    <property type="gene ID" value="Aqu2.1.02370"/>
</dbReference>
<dbReference type="STRING" id="400682.A0A1X7SJX5"/>
<dbReference type="GO" id="GO:0006614">
    <property type="term" value="P:SRP-dependent cotranslational protein targeting to membrane"/>
    <property type="evidence" value="ECO:0007669"/>
    <property type="project" value="TreeGrafter"/>
</dbReference>
<dbReference type="Gene3D" id="1.10.287.110">
    <property type="entry name" value="DnaJ domain"/>
    <property type="match status" value="1"/>
</dbReference>
<feature type="transmembrane region" description="Helical" evidence="1">
    <location>
        <begin position="70"/>
        <end position="91"/>
    </location>
</feature>
<keyword evidence="1" id="KW-1133">Transmembrane helix</keyword>
<sequence>MAQIEFDEGTGTFPYFIVLLYGIFLLVITYFLWPKSKKRDDRGSECQCGPCCQKRNKVEKRWTVDKLFKIIRYLVLLVCWLFLFWLIYWAVPQEPVGESEEWDLFKTLVIDREATVSQIKKQYRLLSMNHHPDKGGDPEVFTKVAKAYEALSQEEARENWEKYGNPDGPTVELLHLV</sequence>
<dbReference type="PANTHER" id="PTHR24075">
    <property type="entry name" value="SEC63 DOMAIN-CONTAINING"/>
    <property type="match status" value="1"/>
</dbReference>
<feature type="domain" description="J" evidence="2">
    <location>
        <begin position="103"/>
        <end position="164"/>
    </location>
</feature>
<dbReference type="InParanoid" id="A0A1X7SJX5"/>